<sequence length="157" mass="16995">ASQFWAVLIGIDAYRIRPLHGCVSDALAMESYLIKDLGVPQERIQRLLGPTELEHESLNHSSTPSRANIVSSLLSLVSNPEIEFGDNIIIYISGHGSRYSPSHFGLAGSIEALCPIDRGNLGADGTPIPDISDREINAILTEIARSKGHHITVVLDC</sequence>
<comment type="similarity">
    <text evidence="1">Belongs to the peptidase C14B family.</text>
</comment>
<dbReference type="AlphaFoldDB" id="A0A2H3D6V9"/>
<name>A0A2H3D6V9_ARMGA</name>
<reference evidence="4" key="1">
    <citation type="journal article" date="2017" name="Nat. Ecol. Evol.">
        <title>Genome expansion and lineage-specific genetic innovations in the forest pathogenic fungi Armillaria.</title>
        <authorList>
            <person name="Sipos G."/>
            <person name="Prasanna A.N."/>
            <person name="Walter M.C."/>
            <person name="O'Connor E."/>
            <person name="Balint B."/>
            <person name="Krizsan K."/>
            <person name="Kiss B."/>
            <person name="Hess J."/>
            <person name="Varga T."/>
            <person name="Slot J."/>
            <person name="Riley R."/>
            <person name="Boka B."/>
            <person name="Rigling D."/>
            <person name="Barry K."/>
            <person name="Lee J."/>
            <person name="Mihaltcheva S."/>
            <person name="LaButti K."/>
            <person name="Lipzen A."/>
            <person name="Waldron R."/>
            <person name="Moloney N.M."/>
            <person name="Sperisen C."/>
            <person name="Kredics L."/>
            <person name="Vagvoelgyi C."/>
            <person name="Patrignani A."/>
            <person name="Fitzpatrick D."/>
            <person name="Nagy I."/>
            <person name="Doyle S."/>
            <person name="Anderson J.B."/>
            <person name="Grigoriev I.V."/>
            <person name="Gueldener U."/>
            <person name="Muensterkoetter M."/>
            <person name="Nagy L.G."/>
        </authorList>
    </citation>
    <scope>NUCLEOTIDE SEQUENCE [LARGE SCALE GENOMIC DNA]</scope>
    <source>
        <strain evidence="4">Ar21-2</strain>
    </source>
</reference>
<dbReference type="InterPro" id="IPR011600">
    <property type="entry name" value="Pept_C14_caspase"/>
</dbReference>
<accession>A0A2H3D6V9</accession>
<organism evidence="3 4">
    <name type="scientific">Armillaria gallica</name>
    <name type="common">Bulbous honey fungus</name>
    <name type="synonym">Armillaria bulbosa</name>
    <dbReference type="NCBI Taxonomy" id="47427"/>
    <lineage>
        <taxon>Eukaryota</taxon>
        <taxon>Fungi</taxon>
        <taxon>Dikarya</taxon>
        <taxon>Basidiomycota</taxon>
        <taxon>Agaricomycotina</taxon>
        <taxon>Agaricomycetes</taxon>
        <taxon>Agaricomycetidae</taxon>
        <taxon>Agaricales</taxon>
        <taxon>Marasmiineae</taxon>
        <taxon>Physalacriaceae</taxon>
        <taxon>Armillaria</taxon>
    </lineage>
</organism>
<dbReference type="PANTHER" id="PTHR48104">
    <property type="entry name" value="METACASPASE-4"/>
    <property type="match status" value="1"/>
</dbReference>
<keyword evidence="4" id="KW-1185">Reference proteome</keyword>
<dbReference type="InterPro" id="IPR050452">
    <property type="entry name" value="Metacaspase"/>
</dbReference>
<evidence type="ECO:0000313" key="4">
    <source>
        <dbReference type="Proteomes" id="UP000217790"/>
    </source>
</evidence>
<dbReference type="OrthoDB" id="3223806at2759"/>
<dbReference type="Pfam" id="PF00656">
    <property type="entry name" value="Peptidase_C14"/>
    <property type="match status" value="1"/>
</dbReference>
<proteinExistence type="inferred from homology"/>
<dbReference type="Gene3D" id="3.40.50.1460">
    <property type="match status" value="1"/>
</dbReference>
<dbReference type="PANTHER" id="PTHR48104:SF30">
    <property type="entry name" value="METACASPASE-1"/>
    <property type="match status" value="1"/>
</dbReference>
<evidence type="ECO:0000259" key="2">
    <source>
        <dbReference type="Pfam" id="PF00656"/>
    </source>
</evidence>
<evidence type="ECO:0000313" key="3">
    <source>
        <dbReference type="EMBL" id="PBK90975.1"/>
    </source>
</evidence>
<dbReference type="GO" id="GO:0004197">
    <property type="term" value="F:cysteine-type endopeptidase activity"/>
    <property type="evidence" value="ECO:0007669"/>
    <property type="project" value="InterPro"/>
</dbReference>
<dbReference type="GO" id="GO:0006508">
    <property type="term" value="P:proteolysis"/>
    <property type="evidence" value="ECO:0007669"/>
    <property type="project" value="InterPro"/>
</dbReference>
<dbReference type="EMBL" id="KZ293663">
    <property type="protein sequence ID" value="PBK90975.1"/>
    <property type="molecule type" value="Genomic_DNA"/>
</dbReference>
<dbReference type="GO" id="GO:0005737">
    <property type="term" value="C:cytoplasm"/>
    <property type="evidence" value="ECO:0007669"/>
    <property type="project" value="TreeGrafter"/>
</dbReference>
<dbReference type="OMA" id="RIDQCHG"/>
<feature type="non-terminal residue" evidence="3">
    <location>
        <position position="1"/>
    </location>
</feature>
<feature type="domain" description="Peptidase C14 caspase" evidence="2">
    <location>
        <begin position="5"/>
        <end position="133"/>
    </location>
</feature>
<feature type="non-terminal residue" evidence="3">
    <location>
        <position position="157"/>
    </location>
</feature>
<gene>
    <name evidence="3" type="ORF">ARMGADRAFT_864995</name>
</gene>
<evidence type="ECO:0000256" key="1">
    <source>
        <dbReference type="ARBA" id="ARBA00009005"/>
    </source>
</evidence>
<dbReference type="Proteomes" id="UP000217790">
    <property type="component" value="Unassembled WGS sequence"/>
</dbReference>
<protein>
    <recommendedName>
        <fullName evidence="2">Peptidase C14 caspase domain-containing protein</fullName>
    </recommendedName>
</protein>
<dbReference type="InParanoid" id="A0A2H3D6V9"/>